<keyword evidence="2" id="KW-0418">Kinase</keyword>
<organism evidence="2 3">
    <name type="scientific">Frankliniella fusca</name>
    <dbReference type="NCBI Taxonomy" id="407009"/>
    <lineage>
        <taxon>Eukaryota</taxon>
        <taxon>Metazoa</taxon>
        <taxon>Ecdysozoa</taxon>
        <taxon>Arthropoda</taxon>
        <taxon>Hexapoda</taxon>
        <taxon>Insecta</taxon>
        <taxon>Pterygota</taxon>
        <taxon>Neoptera</taxon>
        <taxon>Paraneoptera</taxon>
        <taxon>Thysanoptera</taxon>
        <taxon>Terebrantia</taxon>
        <taxon>Thripoidea</taxon>
        <taxon>Thripidae</taxon>
        <taxon>Frankliniella</taxon>
    </lineage>
</organism>
<dbReference type="Gene3D" id="3.90.1200.10">
    <property type="match status" value="1"/>
</dbReference>
<feature type="domain" description="CHK kinase-like" evidence="1">
    <location>
        <begin position="140"/>
        <end position="334"/>
    </location>
</feature>
<reference evidence="2" key="1">
    <citation type="submission" date="2021-07" db="EMBL/GenBank/DDBJ databases">
        <authorList>
            <person name="Catto M.A."/>
            <person name="Jacobson A."/>
            <person name="Kennedy G."/>
            <person name="Labadie P."/>
            <person name="Hunt B.G."/>
            <person name="Srinivasan R."/>
        </authorList>
    </citation>
    <scope>NUCLEOTIDE SEQUENCE</scope>
    <source>
        <strain evidence="2">PL_HMW_Pooled</strain>
        <tissue evidence="2">Head</tissue>
    </source>
</reference>
<dbReference type="AlphaFoldDB" id="A0AAE1HSD8"/>
<dbReference type="Proteomes" id="UP001219518">
    <property type="component" value="Unassembled WGS sequence"/>
</dbReference>
<dbReference type="InterPro" id="IPR011009">
    <property type="entry name" value="Kinase-like_dom_sf"/>
</dbReference>
<dbReference type="GO" id="GO:0016301">
    <property type="term" value="F:kinase activity"/>
    <property type="evidence" value="ECO:0007669"/>
    <property type="project" value="UniProtKB-KW"/>
</dbReference>
<dbReference type="EMBL" id="JAHWGI010001262">
    <property type="protein sequence ID" value="KAK3926483.1"/>
    <property type="molecule type" value="Genomic_DNA"/>
</dbReference>
<dbReference type="SUPFAM" id="SSF56112">
    <property type="entry name" value="Protein kinase-like (PK-like)"/>
    <property type="match status" value="1"/>
</dbReference>
<dbReference type="PANTHER" id="PTHR11012">
    <property type="entry name" value="PROTEIN KINASE-LIKE DOMAIN-CONTAINING"/>
    <property type="match status" value="1"/>
</dbReference>
<evidence type="ECO:0000313" key="2">
    <source>
        <dbReference type="EMBL" id="KAK3926483.1"/>
    </source>
</evidence>
<accession>A0AAE1HSD8</accession>
<sequence>MSPTPPAEAASAAAQDAADKQAAAAPAWLQPAFMSAVVGAPVRKVHADALGAGDNFASVMVRVRVTTDRREDKHLIIKRLPTSAVEAFFPIARAFDQEGRVYADILPRMQGRLEAAGRGDPPLAPTMLHRTPADHPAPMLVFEDISVEGFRLATREQGLDEAHTRLVLRALARWHAAGALVLDAHPDLFTDTMRMVCKEHARLIDGMMVKGFARFLQQAERWPDEVARRAVAKLRLLQPDCAERLVAAHRPDPLDGAAFNTCLHGDLWMGNALFKYAADGKPVDVRFVDFQITTWGSPACDLSYFLCSVRGEVRARFDAMLAEYHTELEDCLAAMGARRVPSLDELKADMRRRGMAQVMHVAAGMPLVLAPHSLGLTFDNLVDVHLGDGPHPRDVALGRAQVRDTALHFFTAWEREGLLDALLDQ</sequence>
<comment type="caution">
    <text evidence="2">The sequence shown here is derived from an EMBL/GenBank/DDBJ whole genome shotgun (WGS) entry which is preliminary data.</text>
</comment>
<dbReference type="InterPro" id="IPR015897">
    <property type="entry name" value="CHK_kinase-like"/>
</dbReference>
<dbReference type="PANTHER" id="PTHR11012:SF56">
    <property type="entry name" value="CHK KINASE-LIKE DOMAIN-CONTAINING PROTEIN-RELATED"/>
    <property type="match status" value="1"/>
</dbReference>
<keyword evidence="2" id="KW-0808">Transferase</keyword>
<name>A0AAE1HSD8_9NEOP</name>
<protein>
    <submittedName>
        <fullName evidence="2">4-hydroxytryptamine kinase</fullName>
    </submittedName>
</protein>
<dbReference type="InterPro" id="IPR004119">
    <property type="entry name" value="EcKL"/>
</dbReference>
<dbReference type="SMART" id="SM00587">
    <property type="entry name" value="CHK"/>
    <property type="match status" value="1"/>
</dbReference>
<evidence type="ECO:0000259" key="1">
    <source>
        <dbReference type="SMART" id="SM00587"/>
    </source>
</evidence>
<keyword evidence="3" id="KW-1185">Reference proteome</keyword>
<reference evidence="2" key="2">
    <citation type="journal article" date="2023" name="BMC Genomics">
        <title>Pest status, molecular evolution, and epigenetic factors derived from the genome assembly of Frankliniella fusca, a thysanopteran phytovirus vector.</title>
        <authorList>
            <person name="Catto M.A."/>
            <person name="Labadie P.E."/>
            <person name="Jacobson A.L."/>
            <person name="Kennedy G.G."/>
            <person name="Srinivasan R."/>
            <person name="Hunt B.G."/>
        </authorList>
    </citation>
    <scope>NUCLEOTIDE SEQUENCE</scope>
    <source>
        <strain evidence="2">PL_HMW_Pooled</strain>
    </source>
</reference>
<evidence type="ECO:0000313" key="3">
    <source>
        <dbReference type="Proteomes" id="UP001219518"/>
    </source>
</evidence>
<proteinExistence type="predicted"/>
<dbReference type="Pfam" id="PF02958">
    <property type="entry name" value="EcKL"/>
    <property type="match status" value="1"/>
</dbReference>
<gene>
    <name evidence="2" type="ORF">KUF71_014700</name>
</gene>